<dbReference type="SMART" id="SM00831">
    <property type="entry name" value="Cation_ATPase_N"/>
    <property type="match status" value="1"/>
</dbReference>
<proteinExistence type="predicted"/>
<dbReference type="Proteomes" id="UP001642360">
    <property type="component" value="Unassembled WGS sequence"/>
</dbReference>
<dbReference type="InterPro" id="IPR004014">
    <property type="entry name" value="ATPase_P-typ_cation-transptr_N"/>
</dbReference>
<dbReference type="Gene3D" id="2.70.150.10">
    <property type="entry name" value="Calcium-transporting ATPase, cytoplasmic transduction domain A"/>
    <property type="match status" value="1"/>
</dbReference>
<dbReference type="SUPFAM" id="SSF81665">
    <property type="entry name" value="Calcium ATPase, transmembrane domain M"/>
    <property type="match status" value="1"/>
</dbReference>
<organism evidence="2 3">
    <name type="scientific">Ilex paraguariensis</name>
    <name type="common">yerba mate</name>
    <dbReference type="NCBI Taxonomy" id="185542"/>
    <lineage>
        <taxon>Eukaryota</taxon>
        <taxon>Viridiplantae</taxon>
        <taxon>Streptophyta</taxon>
        <taxon>Embryophyta</taxon>
        <taxon>Tracheophyta</taxon>
        <taxon>Spermatophyta</taxon>
        <taxon>Magnoliopsida</taxon>
        <taxon>eudicotyledons</taxon>
        <taxon>Gunneridae</taxon>
        <taxon>Pentapetalae</taxon>
        <taxon>asterids</taxon>
        <taxon>campanulids</taxon>
        <taxon>Aquifoliales</taxon>
        <taxon>Aquifoliaceae</taxon>
        <taxon>Ilex</taxon>
    </lineage>
</organism>
<evidence type="ECO:0000313" key="2">
    <source>
        <dbReference type="EMBL" id="CAK9159131.1"/>
    </source>
</evidence>
<keyword evidence="3" id="KW-1185">Reference proteome</keyword>
<reference evidence="2 3" key="1">
    <citation type="submission" date="2024-02" db="EMBL/GenBank/DDBJ databases">
        <authorList>
            <person name="Vignale AGUSTIN F."/>
            <person name="Sosa J E."/>
            <person name="Modenutti C."/>
        </authorList>
    </citation>
    <scope>NUCLEOTIDE SEQUENCE [LARGE SCALE GENOMIC DNA]</scope>
</reference>
<dbReference type="InterPro" id="IPR023298">
    <property type="entry name" value="ATPase_P-typ_TM_dom_sf"/>
</dbReference>
<evidence type="ECO:0000259" key="1">
    <source>
        <dbReference type="SMART" id="SM00831"/>
    </source>
</evidence>
<name>A0ABC8STA9_9AQUA</name>
<accession>A0ABC8STA9</accession>
<gene>
    <name evidence="2" type="ORF">ILEXP_LOCUS27814</name>
</gene>
<protein>
    <recommendedName>
        <fullName evidence="1">Cation-transporting P-type ATPase N-terminal domain-containing protein</fullName>
    </recommendedName>
</protein>
<dbReference type="AlphaFoldDB" id="A0ABC8STA9"/>
<dbReference type="Gene3D" id="1.20.1110.10">
    <property type="entry name" value="Calcium-transporting ATPase, transmembrane domain"/>
    <property type="match status" value="1"/>
</dbReference>
<sequence length="281" mass="31698">MGTLKIFNIFTAHNHNHPTQSDLIRVSLLTEPSTRQNGLKESILGLFRRLTSGKKIDGGWRTQEDEKVYSRLYALALSEKDLVFEYVSSTERGLSFNEAERRLRENGPNIPHEYNFPRWGHLLWSALFHPFNIILIFLSAISYITSDSPNGCIMLVLLFISVSLRFCQEYSSSTAIIKLSELVRCPVRVQRCAGGLVTSFILFFPSDPEPIIEHVITTCFLNSQSSVTGESGTSEKMADIREDQSTPLLDLKNICFMVNLDIPSLVLFVVQGLALVSVHRI</sequence>
<evidence type="ECO:0000313" key="3">
    <source>
        <dbReference type="Proteomes" id="UP001642360"/>
    </source>
</evidence>
<dbReference type="Pfam" id="PF00690">
    <property type="entry name" value="Cation_ATPase_N"/>
    <property type="match status" value="1"/>
</dbReference>
<feature type="domain" description="Cation-transporting P-type ATPase N-terminal" evidence="1">
    <location>
        <begin position="71"/>
        <end position="147"/>
    </location>
</feature>
<dbReference type="EMBL" id="CAUOFW020003303">
    <property type="protein sequence ID" value="CAK9159131.1"/>
    <property type="molecule type" value="Genomic_DNA"/>
</dbReference>
<comment type="caution">
    <text evidence="2">The sequence shown here is derived from an EMBL/GenBank/DDBJ whole genome shotgun (WGS) entry which is preliminary data.</text>
</comment>